<gene>
    <name evidence="13" type="ORF">SRIM_022140</name>
</gene>
<accession>A0A8A1URJ5</accession>
<dbReference type="InterPro" id="IPR026448">
    <property type="entry name" value="Methyltr_grasp"/>
</dbReference>
<dbReference type="PANTHER" id="PTHR11579:SF0">
    <property type="entry name" value="PROTEIN-L-ISOASPARTATE(D-ASPARTATE) O-METHYLTRANSFERASE"/>
    <property type="match status" value="1"/>
</dbReference>
<comment type="subcellular location">
    <subcellularLocation>
        <location evidence="1">Cytoplasm</location>
    </subcellularLocation>
</comment>
<dbReference type="InterPro" id="IPR000682">
    <property type="entry name" value="PCMT"/>
</dbReference>
<sequence length="416" mass="44458">MQSVRSVGLAGAGDRPAHGGGHGGPAGEGSRGVKEDELRADLVRRLTDAGHLRTDRWRAAAEAVPRHEFLRGGFFEREPGSAPTWWRPVLPGDDTWLERCYRDDSLVTQVAGTIVPTDVRGAVCRAPTSSSTMPGLVLRMLEELRVADGHRVLEIGTGTGYSTALLCHRVGADRVTSVEVDPDVATRARVALGACGHAPELVVGDGLAGYAPSAPYDRMIASCGILEVPGDWIGQTRPGGRILATVSGWLYASELACLTVGEGIARGRFLGGRISFMLARSHQPPPLGCLPDLTSADERPTRLAAHEALDDWTARFVAQLAAPRAQHITLAGEDGRVEQVLLDVADGSWAALRQDRGRSLVRQGGPARLWDAVEEHVRRWRADGSPGLERFGITVGPGGQHITWPTKARAAPATPR</sequence>
<evidence type="ECO:0000313" key="14">
    <source>
        <dbReference type="Proteomes" id="UP000011074"/>
    </source>
</evidence>
<evidence type="ECO:0000256" key="2">
    <source>
        <dbReference type="ARBA" id="ARBA00005369"/>
    </source>
</evidence>
<dbReference type="CDD" id="cd02440">
    <property type="entry name" value="AdoMet_MTases"/>
    <property type="match status" value="1"/>
</dbReference>
<evidence type="ECO:0000256" key="8">
    <source>
        <dbReference type="ARBA" id="ARBA00022691"/>
    </source>
</evidence>
<reference evidence="13" key="1">
    <citation type="submission" date="2012-12" db="EMBL/GenBank/DDBJ databases">
        <authorList>
            <person name="Pethick F.E."/>
            <person name="MacFadyen A.C."/>
            <person name="Tang Z."/>
            <person name="Sangal V."/>
            <person name="Tze-Tze L."/>
            <person name="Chu J."/>
            <person name="Guo M."/>
            <person name="Kirby R."/>
            <person name="Hoskisson P.A."/>
            <person name="Herron P.R."/>
            <person name="Hunter I.S."/>
        </authorList>
    </citation>
    <scope>NUCLEOTIDE SEQUENCE</scope>
    <source>
        <strain evidence="13">ATCC 10970</strain>
    </source>
</reference>
<name>A0A8A1URJ5_STRR1</name>
<organism evidence="13 14">
    <name type="scientific">Streptomyces rimosus subsp. rimosus (strain ATCC 10970 / DSM 40260 / JCM 4667 / NRRL 2234)</name>
    <dbReference type="NCBI Taxonomy" id="1265868"/>
    <lineage>
        <taxon>Bacteria</taxon>
        <taxon>Bacillati</taxon>
        <taxon>Actinomycetota</taxon>
        <taxon>Actinomycetes</taxon>
        <taxon>Kitasatosporales</taxon>
        <taxon>Streptomycetaceae</taxon>
        <taxon>Streptomyces</taxon>
    </lineage>
</organism>
<evidence type="ECO:0000256" key="9">
    <source>
        <dbReference type="ARBA" id="ARBA00030757"/>
    </source>
</evidence>
<dbReference type="EMBL" id="CP048261">
    <property type="protein sequence ID" value="QST82498.1"/>
    <property type="molecule type" value="Genomic_DNA"/>
</dbReference>
<reference evidence="13" key="3">
    <citation type="journal article" date="2021" name="bioRxiv">
        <title>Bilateral symmetry of linear streptomycete chromosomes.</title>
        <authorList>
            <person name="Algora-Gallardo L."/>
            <person name="Schniete J.K."/>
            <person name="Mark D.R."/>
            <person name="Hunter I.S."/>
            <person name="Herron P.R."/>
        </authorList>
    </citation>
    <scope>NUCLEOTIDE SEQUENCE</scope>
    <source>
        <strain evidence="13">ATCC 10970</strain>
    </source>
</reference>
<feature type="region of interest" description="Disordered" evidence="12">
    <location>
        <begin position="1"/>
        <end position="34"/>
    </location>
</feature>
<dbReference type="AlphaFoldDB" id="A0A8A1URJ5"/>
<dbReference type="GO" id="GO:0032259">
    <property type="term" value="P:methylation"/>
    <property type="evidence" value="ECO:0007669"/>
    <property type="project" value="UniProtKB-KW"/>
</dbReference>
<feature type="compositionally biased region" description="Gly residues" evidence="12">
    <location>
        <begin position="18"/>
        <end position="30"/>
    </location>
</feature>
<evidence type="ECO:0000256" key="3">
    <source>
        <dbReference type="ARBA" id="ARBA00011890"/>
    </source>
</evidence>
<evidence type="ECO:0000256" key="10">
    <source>
        <dbReference type="ARBA" id="ARBA00031323"/>
    </source>
</evidence>
<evidence type="ECO:0000313" key="13">
    <source>
        <dbReference type="EMBL" id="QST82498.1"/>
    </source>
</evidence>
<dbReference type="Gene3D" id="3.40.50.150">
    <property type="entry name" value="Vaccinia Virus protein VP39"/>
    <property type="match status" value="1"/>
</dbReference>
<dbReference type="NCBIfam" id="TIGR04188">
    <property type="entry name" value="methyltr_grsp"/>
    <property type="match status" value="1"/>
</dbReference>
<dbReference type="EC" id="2.1.1.77" evidence="3"/>
<evidence type="ECO:0000256" key="6">
    <source>
        <dbReference type="ARBA" id="ARBA00022603"/>
    </source>
</evidence>
<evidence type="ECO:0000256" key="5">
    <source>
        <dbReference type="ARBA" id="ARBA00022490"/>
    </source>
</evidence>
<proteinExistence type="inferred from homology"/>
<keyword evidence="5" id="KW-0963">Cytoplasm</keyword>
<keyword evidence="7 13" id="KW-0808">Transferase</keyword>
<evidence type="ECO:0000256" key="1">
    <source>
        <dbReference type="ARBA" id="ARBA00004496"/>
    </source>
</evidence>
<dbReference type="Proteomes" id="UP000011074">
    <property type="component" value="Chromosome"/>
</dbReference>
<protein>
    <recommendedName>
        <fullName evidence="4">Protein-L-isoaspartate O-methyltransferase</fullName>
        <ecNumber evidence="3">2.1.1.77</ecNumber>
    </recommendedName>
    <alternativeName>
        <fullName evidence="11">L-isoaspartyl protein carboxyl methyltransferase</fullName>
    </alternativeName>
    <alternativeName>
        <fullName evidence="9">Protein L-isoaspartyl methyltransferase</fullName>
    </alternativeName>
    <alternativeName>
        <fullName evidence="10">Protein-beta-aspartate methyltransferase</fullName>
    </alternativeName>
</protein>
<dbReference type="Pfam" id="PF01135">
    <property type="entry name" value="PCMT"/>
    <property type="match status" value="1"/>
</dbReference>
<evidence type="ECO:0000256" key="4">
    <source>
        <dbReference type="ARBA" id="ARBA00013346"/>
    </source>
</evidence>
<evidence type="ECO:0000256" key="12">
    <source>
        <dbReference type="SAM" id="MobiDB-lite"/>
    </source>
</evidence>
<keyword evidence="6 13" id="KW-0489">Methyltransferase</keyword>
<dbReference type="InterPro" id="IPR029063">
    <property type="entry name" value="SAM-dependent_MTases_sf"/>
</dbReference>
<keyword evidence="8" id="KW-0949">S-adenosyl-L-methionine</keyword>
<dbReference type="PANTHER" id="PTHR11579">
    <property type="entry name" value="PROTEIN-L-ISOASPARTATE O-METHYLTRANSFERASE"/>
    <property type="match status" value="1"/>
</dbReference>
<dbReference type="SUPFAM" id="SSF53335">
    <property type="entry name" value="S-adenosyl-L-methionine-dependent methyltransferases"/>
    <property type="match status" value="1"/>
</dbReference>
<dbReference type="GO" id="GO:0004719">
    <property type="term" value="F:protein-L-isoaspartate (D-aspartate) O-methyltransferase activity"/>
    <property type="evidence" value="ECO:0007669"/>
    <property type="project" value="UniProtKB-EC"/>
</dbReference>
<dbReference type="GO" id="GO:0005737">
    <property type="term" value="C:cytoplasm"/>
    <property type="evidence" value="ECO:0007669"/>
    <property type="project" value="UniProtKB-SubCell"/>
</dbReference>
<evidence type="ECO:0000256" key="11">
    <source>
        <dbReference type="ARBA" id="ARBA00031350"/>
    </source>
</evidence>
<reference evidence="13" key="2">
    <citation type="submission" date="2020-01" db="EMBL/GenBank/DDBJ databases">
        <authorList>
            <person name="Algora L."/>
            <person name="Schniete J.K."/>
            <person name="MacFadyen A."/>
            <person name="Hoskisson P.A."/>
            <person name="Hunter I.S."/>
            <person name="Herron P.R."/>
        </authorList>
    </citation>
    <scope>NUCLEOTIDE SEQUENCE</scope>
    <source>
        <strain evidence="13">ATCC 10970</strain>
    </source>
</reference>
<comment type="similarity">
    <text evidence="2">Belongs to the methyltransferase superfamily. L-isoaspartyl/D-aspartyl protein methyltransferase family.</text>
</comment>
<evidence type="ECO:0000256" key="7">
    <source>
        <dbReference type="ARBA" id="ARBA00022679"/>
    </source>
</evidence>